<dbReference type="Proteomes" id="UP001501352">
    <property type="component" value="Unassembled WGS sequence"/>
</dbReference>
<protein>
    <recommendedName>
        <fullName evidence="3">Anti-sigma factor</fullName>
    </recommendedName>
</protein>
<name>A0ABN1GVB2_9CAUL</name>
<gene>
    <name evidence="1" type="ORF">GCM10009422_15500</name>
</gene>
<dbReference type="EMBL" id="BAAAGA010000003">
    <property type="protein sequence ID" value="GAA0620708.1"/>
    <property type="molecule type" value="Genomic_DNA"/>
</dbReference>
<reference evidence="1 2" key="1">
    <citation type="journal article" date="2019" name="Int. J. Syst. Evol. Microbiol.">
        <title>The Global Catalogue of Microorganisms (GCM) 10K type strain sequencing project: providing services to taxonomists for standard genome sequencing and annotation.</title>
        <authorList>
            <consortium name="The Broad Institute Genomics Platform"/>
            <consortium name="The Broad Institute Genome Sequencing Center for Infectious Disease"/>
            <person name="Wu L."/>
            <person name="Ma J."/>
        </authorList>
    </citation>
    <scope>NUCLEOTIDE SEQUENCE [LARGE SCALE GENOMIC DNA]</scope>
    <source>
        <strain evidence="1 2">JCM 12928</strain>
    </source>
</reference>
<accession>A0ABN1GVB2</accession>
<dbReference type="SUPFAM" id="SSF103473">
    <property type="entry name" value="MFS general substrate transporter"/>
    <property type="match status" value="1"/>
</dbReference>
<keyword evidence="2" id="KW-1185">Reference proteome</keyword>
<dbReference type="InterPro" id="IPR036259">
    <property type="entry name" value="MFS_trans_sf"/>
</dbReference>
<evidence type="ECO:0000313" key="2">
    <source>
        <dbReference type="Proteomes" id="UP001501352"/>
    </source>
</evidence>
<proteinExistence type="predicted"/>
<evidence type="ECO:0008006" key="3">
    <source>
        <dbReference type="Google" id="ProtNLM"/>
    </source>
</evidence>
<organism evidence="1 2">
    <name type="scientific">Brevundimonas kwangchunensis</name>
    <dbReference type="NCBI Taxonomy" id="322163"/>
    <lineage>
        <taxon>Bacteria</taxon>
        <taxon>Pseudomonadati</taxon>
        <taxon>Pseudomonadota</taxon>
        <taxon>Alphaproteobacteria</taxon>
        <taxon>Caulobacterales</taxon>
        <taxon>Caulobacteraceae</taxon>
        <taxon>Brevundimonas</taxon>
    </lineage>
</organism>
<evidence type="ECO:0000313" key="1">
    <source>
        <dbReference type="EMBL" id="GAA0620708.1"/>
    </source>
</evidence>
<sequence length="242" mass="24735">MTATNWTDEALMRRVDGEMTADESARLDADVAGDLALAGRLAAMRSLRDAARAAFPAAVDARDEALARMIAGQGSGQTRPGLWARLGEAFAPRKAGLWAGLAVAGFVAGVVLGPALGAGGSGDLVTREGVVAEAALVRVLDTGLAADGPDGDGRAVGLTFRDGEQRWCRTFDHAGAGMAGLACRDGDAWRIEALARSGPAGGEVRMASSETPAAVLAAVDAVMAEPALDPAQERAAREAGWR</sequence>
<dbReference type="RefSeq" id="WP_343792410.1">
    <property type="nucleotide sequence ID" value="NZ_BAAAGA010000003.1"/>
</dbReference>
<comment type="caution">
    <text evidence="1">The sequence shown here is derived from an EMBL/GenBank/DDBJ whole genome shotgun (WGS) entry which is preliminary data.</text>
</comment>